<evidence type="ECO:0000259" key="8">
    <source>
        <dbReference type="Pfam" id="PF04690"/>
    </source>
</evidence>
<evidence type="ECO:0000256" key="6">
    <source>
        <dbReference type="ARBA" id="ARBA00023242"/>
    </source>
</evidence>
<dbReference type="EMBL" id="GISG01002351">
    <property type="protein sequence ID" value="MBA4614445.1"/>
    <property type="molecule type" value="Transcribed_RNA"/>
</dbReference>
<name>A0A7C9CFR9_OPUST</name>
<keyword evidence="4" id="KW-0863">Zinc-finger</keyword>
<dbReference type="Pfam" id="PF24868">
    <property type="entry name" value="YABBY_N"/>
    <property type="match status" value="1"/>
</dbReference>
<comment type="subcellular location">
    <subcellularLocation>
        <location evidence="1">Nucleus</location>
    </subcellularLocation>
</comment>
<evidence type="ECO:0000259" key="9">
    <source>
        <dbReference type="Pfam" id="PF24868"/>
    </source>
</evidence>
<evidence type="ECO:0000256" key="5">
    <source>
        <dbReference type="ARBA" id="ARBA00022833"/>
    </source>
</evidence>
<comment type="similarity">
    <text evidence="2">Belongs to the YABBY family.</text>
</comment>
<dbReference type="SUPFAM" id="SSF47095">
    <property type="entry name" value="HMG-box"/>
    <property type="match status" value="1"/>
</dbReference>
<dbReference type="Pfam" id="PF04690">
    <property type="entry name" value="YABBY"/>
    <property type="match status" value="1"/>
</dbReference>
<keyword evidence="3" id="KW-0479">Metal-binding</keyword>
<reference evidence="10" key="1">
    <citation type="journal article" date="2013" name="J. Plant Res.">
        <title>Effect of fungi and light on seed germination of three Opuntia species from semiarid lands of central Mexico.</title>
        <authorList>
            <person name="Delgado-Sanchez P."/>
            <person name="Jimenez-Bremont J.F."/>
            <person name="Guerrero-Gonzalez Mde L."/>
            <person name="Flores J."/>
        </authorList>
    </citation>
    <scope>NUCLEOTIDE SEQUENCE</scope>
    <source>
        <tissue evidence="10">Cladode</tissue>
    </source>
</reference>
<dbReference type="InterPro" id="IPR006780">
    <property type="entry name" value="YABBY"/>
</dbReference>
<dbReference type="InterPro" id="IPR056776">
    <property type="entry name" value="YABBY_N"/>
</dbReference>
<evidence type="ECO:0000256" key="3">
    <source>
        <dbReference type="ARBA" id="ARBA00022723"/>
    </source>
</evidence>
<proteinExistence type="inferred from homology"/>
<dbReference type="PANTHER" id="PTHR31675">
    <property type="entry name" value="PROTEIN YABBY 6-RELATED"/>
    <property type="match status" value="1"/>
</dbReference>
<dbReference type="AlphaFoldDB" id="A0A7C9CFR9"/>
<evidence type="ECO:0000256" key="2">
    <source>
        <dbReference type="ARBA" id="ARBA00010325"/>
    </source>
</evidence>
<keyword evidence="6" id="KW-0539">Nucleus</keyword>
<dbReference type="GO" id="GO:0008270">
    <property type="term" value="F:zinc ion binding"/>
    <property type="evidence" value="ECO:0007669"/>
    <property type="project" value="UniProtKB-KW"/>
</dbReference>
<reference evidence="10" key="2">
    <citation type="submission" date="2020-07" db="EMBL/GenBank/DDBJ databases">
        <authorList>
            <person name="Vera ALvarez R."/>
            <person name="Arias-Moreno D.M."/>
            <person name="Jimenez-Jacinto V."/>
            <person name="Jimenez-Bremont J.F."/>
            <person name="Swaminathan K."/>
            <person name="Moose S.P."/>
            <person name="Guerrero-Gonzalez M.L."/>
            <person name="Marino-Ramirez L."/>
            <person name="Landsman D."/>
            <person name="Rodriguez-Kessler M."/>
            <person name="Delgado-Sanchez P."/>
        </authorList>
    </citation>
    <scope>NUCLEOTIDE SEQUENCE</scope>
    <source>
        <tissue evidence="10">Cladode</tissue>
    </source>
</reference>
<accession>A0A7C9CFR9</accession>
<evidence type="ECO:0000256" key="4">
    <source>
        <dbReference type="ARBA" id="ARBA00022771"/>
    </source>
</evidence>
<evidence type="ECO:0000313" key="10">
    <source>
        <dbReference type="EMBL" id="MBA4614445.1"/>
    </source>
</evidence>
<keyword evidence="5" id="KW-0862">Zinc</keyword>
<feature type="domain" description="YABBY protein C-terminal" evidence="8">
    <location>
        <begin position="100"/>
        <end position="159"/>
    </location>
</feature>
<feature type="region of interest" description="Disordered" evidence="7">
    <location>
        <begin position="167"/>
        <end position="187"/>
    </location>
</feature>
<dbReference type="GO" id="GO:0010158">
    <property type="term" value="P:abaxial cell fate specification"/>
    <property type="evidence" value="ECO:0007669"/>
    <property type="project" value="TreeGrafter"/>
</dbReference>
<dbReference type="InterPro" id="IPR036910">
    <property type="entry name" value="HMG_box_dom_sf"/>
</dbReference>
<dbReference type="CDD" id="cd00084">
    <property type="entry name" value="HMG-box_SF"/>
    <property type="match status" value="1"/>
</dbReference>
<dbReference type="Gene3D" id="1.10.30.10">
    <property type="entry name" value="High mobility group box domain"/>
    <property type="match status" value="1"/>
</dbReference>
<sequence>MEMMSNNTVEQVCYVHCNFCNTVLGVNVPCNSMYNTVTVKCGHCSNLISVTIGRPSPYSSYPQDPQLMRSQEYISEDPSMICSTGSSSSSSHVLEIDDQMARSAPNPPPEKRHRVPSAYNKFIKQEIQRIKASNPDISHREAFSAAAKNWAHFPDIHLGLSNVEGQSQARLDQTQGGSGTNMSPGFH</sequence>
<dbReference type="PANTHER" id="PTHR31675:SF30">
    <property type="entry name" value="AXIAL REGULATOR YABBY 2-RELATED"/>
    <property type="match status" value="1"/>
</dbReference>
<evidence type="ECO:0000256" key="1">
    <source>
        <dbReference type="ARBA" id="ARBA00004123"/>
    </source>
</evidence>
<feature type="domain" description="YABBY N-terminal" evidence="9">
    <location>
        <begin position="9"/>
        <end position="54"/>
    </location>
</feature>
<protein>
    <submittedName>
        <fullName evidence="10">Uncharacterized protein</fullName>
    </submittedName>
</protein>
<evidence type="ECO:0000256" key="7">
    <source>
        <dbReference type="SAM" id="MobiDB-lite"/>
    </source>
</evidence>
<dbReference type="InterPro" id="IPR056775">
    <property type="entry name" value="YABBY_C"/>
</dbReference>
<organism evidence="10">
    <name type="scientific">Opuntia streptacantha</name>
    <name type="common">Prickly pear cactus</name>
    <name type="synonym">Opuntia cardona</name>
    <dbReference type="NCBI Taxonomy" id="393608"/>
    <lineage>
        <taxon>Eukaryota</taxon>
        <taxon>Viridiplantae</taxon>
        <taxon>Streptophyta</taxon>
        <taxon>Embryophyta</taxon>
        <taxon>Tracheophyta</taxon>
        <taxon>Spermatophyta</taxon>
        <taxon>Magnoliopsida</taxon>
        <taxon>eudicotyledons</taxon>
        <taxon>Gunneridae</taxon>
        <taxon>Pentapetalae</taxon>
        <taxon>Caryophyllales</taxon>
        <taxon>Cactineae</taxon>
        <taxon>Cactaceae</taxon>
        <taxon>Opuntioideae</taxon>
        <taxon>Opuntia</taxon>
    </lineage>
</organism>
<dbReference type="GO" id="GO:0005634">
    <property type="term" value="C:nucleus"/>
    <property type="evidence" value="ECO:0007669"/>
    <property type="project" value="UniProtKB-SubCell"/>
</dbReference>